<dbReference type="PANTHER" id="PTHR43479:SF11">
    <property type="entry name" value="ACREF_ENVCD OPERON REPRESSOR-RELATED"/>
    <property type="match status" value="1"/>
</dbReference>
<dbReference type="Proteomes" id="UP000245998">
    <property type="component" value="Unassembled WGS sequence"/>
</dbReference>
<dbReference type="PANTHER" id="PTHR43479">
    <property type="entry name" value="ACREF/ENVCD OPERON REPRESSOR-RELATED"/>
    <property type="match status" value="1"/>
</dbReference>
<dbReference type="GO" id="GO:0003677">
    <property type="term" value="F:DNA binding"/>
    <property type="evidence" value="ECO:0007669"/>
    <property type="project" value="UniProtKB-UniRule"/>
</dbReference>
<evidence type="ECO:0000256" key="2">
    <source>
        <dbReference type="ARBA" id="ARBA00023125"/>
    </source>
</evidence>
<dbReference type="InterPro" id="IPR009057">
    <property type="entry name" value="Homeodomain-like_sf"/>
</dbReference>
<dbReference type="OrthoDB" id="9812484at2"/>
<evidence type="ECO:0000256" key="3">
    <source>
        <dbReference type="PROSITE-ProRule" id="PRU00335"/>
    </source>
</evidence>
<dbReference type="InterPro" id="IPR036271">
    <property type="entry name" value="Tet_transcr_reg_TetR-rel_C_sf"/>
</dbReference>
<dbReference type="Gene3D" id="1.10.357.10">
    <property type="entry name" value="Tetracycline Repressor, domain 2"/>
    <property type="match status" value="1"/>
</dbReference>
<dbReference type="PROSITE" id="PS50977">
    <property type="entry name" value="HTH_TETR_2"/>
    <property type="match status" value="1"/>
</dbReference>
<dbReference type="SUPFAM" id="SSF46689">
    <property type="entry name" value="Homeodomain-like"/>
    <property type="match status" value="1"/>
</dbReference>
<dbReference type="PROSITE" id="PS01081">
    <property type="entry name" value="HTH_TETR_1"/>
    <property type="match status" value="1"/>
</dbReference>
<dbReference type="Pfam" id="PF17932">
    <property type="entry name" value="TetR_C_24"/>
    <property type="match status" value="1"/>
</dbReference>
<comment type="caution">
    <text evidence="5">The sequence shown here is derived from an EMBL/GenBank/DDBJ whole genome shotgun (WGS) entry which is preliminary data.</text>
</comment>
<accession>A0A2U1JU90</accession>
<proteinExistence type="predicted"/>
<dbReference type="AlphaFoldDB" id="A0A2U1JU90"/>
<dbReference type="EMBL" id="QCZG01000036">
    <property type="protein sequence ID" value="PWA08514.1"/>
    <property type="molecule type" value="Genomic_DNA"/>
</dbReference>
<feature type="domain" description="HTH tetR-type" evidence="4">
    <location>
        <begin position="3"/>
        <end position="63"/>
    </location>
</feature>
<keyword evidence="6" id="KW-1185">Reference proteome</keyword>
<name>A0A2U1JU90_9BACI</name>
<organism evidence="5 6">
    <name type="scientific">Pueribacillus theae</name>
    <dbReference type="NCBI Taxonomy" id="2171751"/>
    <lineage>
        <taxon>Bacteria</taxon>
        <taxon>Bacillati</taxon>
        <taxon>Bacillota</taxon>
        <taxon>Bacilli</taxon>
        <taxon>Bacillales</taxon>
        <taxon>Bacillaceae</taxon>
        <taxon>Pueribacillus</taxon>
    </lineage>
</organism>
<dbReference type="InterPro" id="IPR041490">
    <property type="entry name" value="KstR2_TetR_C"/>
</dbReference>
<keyword evidence="1" id="KW-0678">Repressor</keyword>
<dbReference type="RefSeq" id="WP_116555649.1">
    <property type="nucleotide sequence ID" value="NZ_QCZG01000036.1"/>
</dbReference>
<dbReference type="SUPFAM" id="SSF48498">
    <property type="entry name" value="Tetracyclin repressor-like, C-terminal domain"/>
    <property type="match status" value="1"/>
</dbReference>
<dbReference type="InterPro" id="IPR001647">
    <property type="entry name" value="HTH_TetR"/>
</dbReference>
<dbReference type="PRINTS" id="PR00455">
    <property type="entry name" value="HTHTETR"/>
</dbReference>
<dbReference type="Gene3D" id="1.10.10.60">
    <property type="entry name" value="Homeodomain-like"/>
    <property type="match status" value="1"/>
</dbReference>
<evidence type="ECO:0000256" key="1">
    <source>
        <dbReference type="ARBA" id="ARBA00022491"/>
    </source>
</evidence>
<evidence type="ECO:0000313" key="5">
    <source>
        <dbReference type="EMBL" id="PWA08514.1"/>
    </source>
</evidence>
<dbReference type="Pfam" id="PF00440">
    <property type="entry name" value="TetR_N"/>
    <property type="match status" value="1"/>
</dbReference>
<feature type="DNA-binding region" description="H-T-H motif" evidence="3">
    <location>
        <begin position="26"/>
        <end position="45"/>
    </location>
</feature>
<gene>
    <name evidence="5" type="ORF">DCC39_14645</name>
</gene>
<sequence>MAVDRKQSILEAATRSFSLFGYKATTMDQVAKIANVGKGTIYTFFHNKEELFNEIIDSLIEEMKLVAKEAIDPERSFADNLHQALYRLLEFRKKHQLTFQLSLEMKEVGTPEAVEAMGKLEKVVLSFVEKQVQAAIEKDEIRKCDPQVTAFILVKTYIALVHDWEKEHDSLSEKEIAELFELYFLKGLEKK</sequence>
<protein>
    <submittedName>
        <fullName evidence="5">TetR family transcriptional regulator</fullName>
    </submittedName>
</protein>
<evidence type="ECO:0000259" key="4">
    <source>
        <dbReference type="PROSITE" id="PS50977"/>
    </source>
</evidence>
<reference evidence="5 6" key="1">
    <citation type="submission" date="2018-04" db="EMBL/GenBank/DDBJ databases">
        <title>Camelliibacillus theae gen. nov., sp. nov., isolated from Pu'er tea.</title>
        <authorList>
            <person name="Niu L."/>
        </authorList>
    </citation>
    <scope>NUCLEOTIDE SEQUENCE [LARGE SCALE GENOMIC DNA]</scope>
    <source>
        <strain evidence="5 6">T8</strain>
    </source>
</reference>
<dbReference type="InterPro" id="IPR023772">
    <property type="entry name" value="DNA-bd_HTH_TetR-type_CS"/>
</dbReference>
<keyword evidence="2 3" id="KW-0238">DNA-binding</keyword>
<dbReference type="InterPro" id="IPR050624">
    <property type="entry name" value="HTH-type_Tx_Regulator"/>
</dbReference>
<evidence type="ECO:0000313" key="6">
    <source>
        <dbReference type="Proteomes" id="UP000245998"/>
    </source>
</evidence>